<feature type="compositionally biased region" description="Low complexity" evidence="1">
    <location>
        <begin position="60"/>
        <end position="70"/>
    </location>
</feature>
<accession>A0A9N9NDV8</accession>
<protein>
    <submittedName>
        <fullName evidence="2">21986_t:CDS:1</fullName>
    </submittedName>
</protein>
<dbReference type="Proteomes" id="UP000789405">
    <property type="component" value="Unassembled WGS sequence"/>
</dbReference>
<dbReference type="EMBL" id="CAJVPY010011243">
    <property type="protein sequence ID" value="CAG8725397.1"/>
    <property type="molecule type" value="Genomic_DNA"/>
</dbReference>
<organism evidence="2 3">
    <name type="scientific">Dentiscutata erythropus</name>
    <dbReference type="NCBI Taxonomy" id="1348616"/>
    <lineage>
        <taxon>Eukaryota</taxon>
        <taxon>Fungi</taxon>
        <taxon>Fungi incertae sedis</taxon>
        <taxon>Mucoromycota</taxon>
        <taxon>Glomeromycotina</taxon>
        <taxon>Glomeromycetes</taxon>
        <taxon>Diversisporales</taxon>
        <taxon>Gigasporaceae</taxon>
        <taxon>Dentiscutata</taxon>
    </lineage>
</organism>
<evidence type="ECO:0000313" key="3">
    <source>
        <dbReference type="Proteomes" id="UP000789405"/>
    </source>
</evidence>
<evidence type="ECO:0000256" key="1">
    <source>
        <dbReference type="SAM" id="MobiDB-lite"/>
    </source>
</evidence>
<sequence>SSHIFNSEDIVNENNEFSETVTIIDSFSDSKEFSDSDGEVSSDDNDSNADETNLKDSSKHASSSGVSPSSIIFSGDEFLIIFKTKVLRHEILLLEKIPQLKIALRPKVHYSGNNI</sequence>
<feature type="region of interest" description="Disordered" evidence="1">
    <location>
        <begin position="29"/>
        <end position="70"/>
    </location>
</feature>
<gene>
    <name evidence="2" type="ORF">DERYTH_LOCUS14671</name>
</gene>
<comment type="caution">
    <text evidence="2">The sequence shown here is derived from an EMBL/GenBank/DDBJ whole genome shotgun (WGS) entry which is preliminary data.</text>
</comment>
<reference evidence="2" key="1">
    <citation type="submission" date="2021-06" db="EMBL/GenBank/DDBJ databases">
        <authorList>
            <person name="Kallberg Y."/>
            <person name="Tangrot J."/>
            <person name="Rosling A."/>
        </authorList>
    </citation>
    <scope>NUCLEOTIDE SEQUENCE</scope>
    <source>
        <strain evidence="2">MA453B</strain>
    </source>
</reference>
<dbReference type="AlphaFoldDB" id="A0A9N9NDV8"/>
<name>A0A9N9NDV8_9GLOM</name>
<feature type="non-terminal residue" evidence="2">
    <location>
        <position position="115"/>
    </location>
</feature>
<proteinExistence type="predicted"/>
<feature type="compositionally biased region" description="Acidic residues" evidence="1">
    <location>
        <begin position="35"/>
        <end position="49"/>
    </location>
</feature>
<evidence type="ECO:0000313" key="2">
    <source>
        <dbReference type="EMBL" id="CAG8725397.1"/>
    </source>
</evidence>
<keyword evidence="3" id="KW-1185">Reference proteome</keyword>